<comment type="catalytic activity">
    <reaction evidence="3">
        <text>L-aspartate + L-glutamine + ATP + H2O = L-asparagine + L-glutamate + AMP + diphosphate + H(+)</text>
        <dbReference type="Rhea" id="RHEA:12228"/>
        <dbReference type="ChEBI" id="CHEBI:15377"/>
        <dbReference type="ChEBI" id="CHEBI:15378"/>
        <dbReference type="ChEBI" id="CHEBI:29985"/>
        <dbReference type="ChEBI" id="CHEBI:29991"/>
        <dbReference type="ChEBI" id="CHEBI:30616"/>
        <dbReference type="ChEBI" id="CHEBI:33019"/>
        <dbReference type="ChEBI" id="CHEBI:58048"/>
        <dbReference type="ChEBI" id="CHEBI:58359"/>
        <dbReference type="ChEBI" id="CHEBI:456215"/>
        <dbReference type="EC" id="6.3.5.4"/>
    </reaction>
</comment>
<dbReference type="PANTHER" id="PTHR43284:SF1">
    <property type="entry name" value="ASPARAGINE SYNTHETASE"/>
    <property type="match status" value="1"/>
</dbReference>
<gene>
    <name evidence="5" type="ORF">OM074_09230</name>
</gene>
<dbReference type="InterPro" id="IPR017932">
    <property type="entry name" value="GATase_2_dom"/>
</dbReference>
<dbReference type="Pfam" id="PF13537">
    <property type="entry name" value="GATase_7"/>
    <property type="match status" value="1"/>
</dbReference>
<organism evidence="5 6">
    <name type="scientific">Plebeiibacterium marinum</name>
    <dbReference type="NCBI Taxonomy" id="2992111"/>
    <lineage>
        <taxon>Bacteria</taxon>
        <taxon>Pseudomonadati</taxon>
        <taxon>Bacteroidota</taxon>
        <taxon>Bacteroidia</taxon>
        <taxon>Marinilabiliales</taxon>
        <taxon>Marinilabiliaceae</taxon>
        <taxon>Plebeiibacterium</taxon>
    </lineage>
</organism>
<accession>A0AAE3SKR7</accession>
<dbReference type="AlphaFoldDB" id="A0AAE3SKR7"/>
<dbReference type="EC" id="6.3.5.4" evidence="2"/>
<protein>
    <recommendedName>
        <fullName evidence="2">asparagine synthase (glutamine-hydrolyzing)</fullName>
        <ecNumber evidence="2">6.3.5.4</ecNumber>
    </recommendedName>
</protein>
<evidence type="ECO:0000259" key="4">
    <source>
        <dbReference type="Pfam" id="PF13537"/>
    </source>
</evidence>
<proteinExistence type="predicted"/>
<evidence type="ECO:0000256" key="2">
    <source>
        <dbReference type="ARBA" id="ARBA00012737"/>
    </source>
</evidence>
<name>A0AAE3SKR7_9BACT</name>
<evidence type="ECO:0000313" key="5">
    <source>
        <dbReference type="EMBL" id="MCW3805810.1"/>
    </source>
</evidence>
<dbReference type="Proteomes" id="UP001207408">
    <property type="component" value="Unassembled WGS sequence"/>
</dbReference>
<comment type="caution">
    <text evidence="5">The sequence shown here is derived from an EMBL/GenBank/DDBJ whole genome shotgun (WGS) entry which is preliminary data.</text>
</comment>
<dbReference type="EMBL" id="JAPDPI010000016">
    <property type="protein sequence ID" value="MCW3805810.1"/>
    <property type="molecule type" value="Genomic_DNA"/>
</dbReference>
<evidence type="ECO:0000256" key="3">
    <source>
        <dbReference type="ARBA" id="ARBA00048741"/>
    </source>
</evidence>
<evidence type="ECO:0000313" key="6">
    <source>
        <dbReference type="Proteomes" id="UP001207408"/>
    </source>
</evidence>
<evidence type="ECO:0000256" key="1">
    <source>
        <dbReference type="ARBA" id="ARBA00005187"/>
    </source>
</evidence>
<dbReference type="SUPFAM" id="SSF56235">
    <property type="entry name" value="N-terminal nucleophile aminohydrolases (Ntn hydrolases)"/>
    <property type="match status" value="1"/>
</dbReference>
<comment type="pathway">
    <text evidence="1">Amino-acid biosynthesis; L-asparagine biosynthesis; L-asparagine from L-aspartate (L-Gln route): step 1/1.</text>
</comment>
<dbReference type="PANTHER" id="PTHR43284">
    <property type="entry name" value="ASPARAGINE SYNTHETASE (GLUTAMINE-HYDROLYZING)"/>
    <property type="match status" value="1"/>
</dbReference>
<dbReference type="InterPro" id="IPR029055">
    <property type="entry name" value="Ntn_hydrolases_N"/>
</dbReference>
<dbReference type="Gene3D" id="3.40.50.620">
    <property type="entry name" value="HUPs"/>
    <property type="match status" value="1"/>
</dbReference>
<feature type="domain" description="Glutamine amidotransferase type-2" evidence="4">
    <location>
        <begin position="42"/>
        <end position="104"/>
    </location>
</feature>
<dbReference type="GO" id="GO:0004066">
    <property type="term" value="F:asparagine synthase (glutamine-hydrolyzing) activity"/>
    <property type="evidence" value="ECO:0007669"/>
    <property type="project" value="UniProtKB-EC"/>
</dbReference>
<dbReference type="InterPro" id="IPR051786">
    <property type="entry name" value="ASN_synthetase/amidase"/>
</dbReference>
<dbReference type="Gene3D" id="3.60.20.10">
    <property type="entry name" value="Glutamine Phosphoribosylpyrophosphate, subunit 1, domain 1"/>
    <property type="match status" value="1"/>
</dbReference>
<keyword evidence="6" id="KW-1185">Reference proteome</keyword>
<dbReference type="RefSeq" id="WP_301199176.1">
    <property type="nucleotide sequence ID" value="NZ_JAPDPI010000016.1"/>
</dbReference>
<reference evidence="5" key="1">
    <citation type="submission" date="2022-10" db="EMBL/GenBank/DDBJ databases">
        <authorList>
            <person name="Yu W.X."/>
        </authorList>
    </citation>
    <scope>NUCLEOTIDE SEQUENCE</scope>
    <source>
        <strain evidence="5">D04</strain>
    </source>
</reference>
<sequence>MGFIFSSIPFSESKKIGDIYFAGNVIKKDHLLIAIKGFIYPEDYSESELIDIYINSGIDELSKLNGEFSIVIYDLQSDLLKIVNDKIGRNSLFVYKKDEQFLVADNFWNVLSVISPKEEDVSVQSVKEWLYLFFPLQNKTIIKNLEYFPSASIGEFDFKTKLYKKSAYWSFSEVTIDESIKDENVLDEFYSLIDNGIKFIKNKHGKDKVYACSVSGGLDSRISPYFCLSNKMKTISFSITSGKYSIFPFVPRLRKIVKKIAQFYGIKHYFIDDKKTSFEQKMFLDIKNLPFGHTNIHKTVAVNVPYFDVHINAGGPEMMSSTLTGIQDVKTSKDFSDYILSRLSLLNCPKPNFEKRFFKRLKAIVGIKEIFPDKLGIADQDMLSRGLMNYKIEDDNEINYFTYLYQQIASKTGNGAFENLTGTKHSYSLFFPFATDFLARLKPEFRQSRIILKKFLIEKFPELSKIAHEHSMRGVYFESETKLSWGYQFLQKVLGRVRKEGVPGNQLKSRKYKNRFDKITSQFNPIFNKCLEDEVINQSKKYHWHLYLQIVKVKCLLDIIYNKEWSKYVDFDIES</sequence>
<dbReference type="SUPFAM" id="SSF52402">
    <property type="entry name" value="Adenine nucleotide alpha hydrolases-like"/>
    <property type="match status" value="1"/>
</dbReference>
<dbReference type="InterPro" id="IPR014729">
    <property type="entry name" value="Rossmann-like_a/b/a_fold"/>
</dbReference>